<organism evidence="10 11">
    <name type="scientific">Pterulicium gracile</name>
    <dbReference type="NCBI Taxonomy" id="1884261"/>
    <lineage>
        <taxon>Eukaryota</taxon>
        <taxon>Fungi</taxon>
        <taxon>Dikarya</taxon>
        <taxon>Basidiomycota</taxon>
        <taxon>Agaricomycotina</taxon>
        <taxon>Agaricomycetes</taxon>
        <taxon>Agaricomycetidae</taxon>
        <taxon>Agaricales</taxon>
        <taxon>Pleurotineae</taxon>
        <taxon>Pterulaceae</taxon>
        <taxon>Pterulicium</taxon>
    </lineage>
</organism>
<dbReference type="GO" id="GO:0043488">
    <property type="term" value="P:regulation of mRNA stability"/>
    <property type="evidence" value="ECO:0007669"/>
    <property type="project" value="InterPro"/>
</dbReference>
<feature type="region of interest" description="Disordered" evidence="8">
    <location>
        <begin position="533"/>
        <end position="561"/>
    </location>
</feature>
<keyword evidence="5" id="KW-0863">Zinc-finger</keyword>
<dbReference type="Gene3D" id="4.10.1000.40">
    <property type="match status" value="2"/>
</dbReference>
<feature type="domain" description="Nab2 type CCCH zinc finger 4" evidence="9">
    <location>
        <begin position="405"/>
        <end position="426"/>
    </location>
</feature>
<dbReference type="OrthoDB" id="438553at2759"/>
<feature type="compositionally biased region" description="Basic and acidic residues" evidence="8">
    <location>
        <begin position="574"/>
        <end position="590"/>
    </location>
</feature>
<keyword evidence="11" id="KW-1185">Reference proteome</keyword>
<dbReference type="GO" id="GO:0005634">
    <property type="term" value="C:nucleus"/>
    <property type="evidence" value="ECO:0007669"/>
    <property type="project" value="UniProtKB-SubCell"/>
</dbReference>
<evidence type="ECO:0000256" key="2">
    <source>
        <dbReference type="ARBA" id="ARBA00008423"/>
    </source>
</evidence>
<dbReference type="InterPro" id="IPR043094">
    <property type="entry name" value="Nab2/ZC3H14_N_sf"/>
</dbReference>
<evidence type="ECO:0000256" key="4">
    <source>
        <dbReference type="ARBA" id="ARBA00022737"/>
    </source>
</evidence>
<comment type="similarity">
    <text evidence="2">Belongs to the ZC3H14 family.</text>
</comment>
<dbReference type="Proteomes" id="UP000305067">
    <property type="component" value="Unassembled WGS sequence"/>
</dbReference>
<feature type="compositionally biased region" description="Polar residues" evidence="8">
    <location>
        <begin position="125"/>
        <end position="138"/>
    </location>
</feature>
<evidence type="ECO:0000313" key="11">
    <source>
        <dbReference type="Proteomes" id="UP000305067"/>
    </source>
</evidence>
<feature type="compositionally biased region" description="Low complexity" evidence="8">
    <location>
        <begin position="83"/>
        <end position="113"/>
    </location>
</feature>
<accession>A0A5C3R758</accession>
<evidence type="ECO:0000256" key="6">
    <source>
        <dbReference type="ARBA" id="ARBA00022833"/>
    </source>
</evidence>
<feature type="region of interest" description="Disordered" evidence="8">
    <location>
        <begin position="298"/>
        <end position="329"/>
    </location>
</feature>
<keyword evidence="3" id="KW-0479">Metal-binding</keyword>
<comment type="subcellular location">
    <subcellularLocation>
        <location evidence="1">Nucleus</location>
    </subcellularLocation>
</comment>
<dbReference type="InterPro" id="IPR040366">
    <property type="entry name" value="Nab2/ZC3H14"/>
</dbReference>
<dbReference type="PANTHER" id="PTHR14738:SF29">
    <property type="entry name" value="ZINC FINGER CCCH DOMAIN-CONTAINING PROTEIN 14"/>
    <property type="match status" value="1"/>
</dbReference>
<name>A0A5C3R758_9AGAR</name>
<dbReference type="PANTHER" id="PTHR14738">
    <property type="entry name" value="ZINC FINGER CCCH DOMAIN-CONTAINING PROTEIN 14"/>
    <property type="match status" value="1"/>
</dbReference>
<reference evidence="10 11" key="1">
    <citation type="journal article" date="2019" name="Nat. Ecol. Evol.">
        <title>Megaphylogeny resolves global patterns of mushroom evolution.</title>
        <authorList>
            <person name="Varga T."/>
            <person name="Krizsan K."/>
            <person name="Foldi C."/>
            <person name="Dima B."/>
            <person name="Sanchez-Garcia M."/>
            <person name="Sanchez-Ramirez S."/>
            <person name="Szollosi G.J."/>
            <person name="Szarkandi J.G."/>
            <person name="Papp V."/>
            <person name="Albert L."/>
            <person name="Andreopoulos W."/>
            <person name="Angelini C."/>
            <person name="Antonin V."/>
            <person name="Barry K.W."/>
            <person name="Bougher N.L."/>
            <person name="Buchanan P."/>
            <person name="Buyck B."/>
            <person name="Bense V."/>
            <person name="Catcheside P."/>
            <person name="Chovatia M."/>
            <person name="Cooper J."/>
            <person name="Damon W."/>
            <person name="Desjardin D."/>
            <person name="Finy P."/>
            <person name="Geml J."/>
            <person name="Haridas S."/>
            <person name="Hughes K."/>
            <person name="Justo A."/>
            <person name="Karasinski D."/>
            <person name="Kautmanova I."/>
            <person name="Kiss B."/>
            <person name="Kocsube S."/>
            <person name="Kotiranta H."/>
            <person name="LaButti K.M."/>
            <person name="Lechner B.E."/>
            <person name="Liimatainen K."/>
            <person name="Lipzen A."/>
            <person name="Lukacs Z."/>
            <person name="Mihaltcheva S."/>
            <person name="Morgado L.N."/>
            <person name="Niskanen T."/>
            <person name="Noordeloos M.E."/>
            <person name="Ohm R.A."/>
            <person name="Ortiz-Santana B."/>
            <person name="Ovrebo C."/>
            <person name="Racz N."/>
            <person name="Riley R."/>
            <person name="Savchenko A."/>
            <person name="Shiryaev A."/>
            <person name="Soop K."/>
            <person name="Spirin V."/>
            <person name="Szebenyi C."/>
            <person name="Tomsovsky M."/>
            <person name="Tulloss R.E."/>
            <person name="Uehling J."/>
            <person name="Grigoriev I.V."/>
            <person name="Vagvolgyi C."/>
            <person name="Papp T."/>
            <person name="Martin F.M."/>
            <person name="Miettinen O."/>
            <person name="Hibbett D.S."/>
            <person name="Nagy L.G."/>
        </authorList>
    </citation>
    <scope>NUCLEOTIDE SEQUENCE [LARGE SCALE GENOMIC DNA]</scope>
    <source>
        <strain evidence="10 11">CBS 309.79</strain>
    </source>
</reference>
<feature type="region of interest" description="Disordered" evidence="8">
    <location>
        <begin position="80"/>
        <end position="205"/>
    </location>
</feature>
<evidence type="ECO:0000259" key="9">
    <source>
        <dbReference type="Pfam" id="PF21803"/>
    </source>
</evidence>
<feature type="compositionally biased region" description="Polar residues" evidence="8">
    <location>
        <begin position="145"/>
        <end position="155"/>
    </location>
</feature>
<keyword evidence="6" id="KW-0862">Zinc</keyword>
<dbReference type="AlphaFoldDB" id="A0A5C3R758"/>
<dbReference type="GO" id="GO:0008270">
    <property type="term" value="F:zinc ion binding"/>
    <property type="evidence" value="ECO:0007669"/>
    <property type="project" value="UniProtKB-KW"/>
</dbReference>
<feature type="compositionally biased region" description="Gly residues" evidence="8">
    <location>
        <begin position="310"/>
        <end position="327"/>
    </location>
</feature>
<dbReference type="GO" id="GO:0008143">
    <property type="term" value="F:poly(A) binding"/>
    <property type="evidence" value="ECO:0007669"/>
    <property type="project" value="InterPro"/>
</dbReference>
<dbReference type="Pfam" id="PF14608">
    <property type="entry name" value="zf-CCCH_2"/>
    <property type="match status" value="3"/>
</dbReference>
<keyword evidence="7" id="KW-0539">Nucleus</keyword>
<evidence type="ECO:0000256" key="1">
    <source>
        <dbReference type="ARBA" id="ARBA00004123"/>
    </source>
</evidence>
<feature type="region of interest" description="Disordered" evidence="8">
    <location>
        <begin position="574"/>
        <end position="597"/>
    </location>
</feature>
<dbReference type="GO" id="GO:0005737">
    <property type="term" value="C:cytoplasm"/>
    <property type="evidence" value="ECO:0007669"/>
    <property type="project" value="TreeGrafter"/>
</dbReference>
<dbReference type="InterPro" id="IPR049017">
    <property type="entry name" value="Nab2_Znf4"/>
</dbReference>
<proteinExistence type="inferred from homology"/>
<dbReference type="Gene3D" id="1.10.340.40">
    <property type="entry name" value="Nuclear abundant poly(A) RNA-bind protein 2, N-terminal domain"/>
    <property type="match status" value="1"/>
</dbReference>
<evidence type="ECO:0000313" key="10">
    <source>
        <dbReference type="EMBL" id="TFL07134.1"/>
    </source>
</evidence>
<gene>
    <name evidence="10" type="ORF">BDV98DRAFT_557320</name>
</gene>
<dbReference type="EMBL" id="ML178814">
    <property type="protein sequence ID" value="TFL07134.1"/>
    <property type="molecule type" value="Genomic_DNA"/>
</dbReference>
<feature type="compositionally biased region" description="Low complexity" evidence="8">
    <location>
        <begin position="188"/>
        <end position="201"/>
    </location>
</feature>
<evidence type="ECO:0000256" key="3">
    <source>
        <dbReference type="ARBA" id="ARBA00022723"/>
    </source>
</evidence>
<protein>
    <recommendedName>
        <fullName evidence="9">Nab2 type CCCH zinc finger 4 domain-containing protein</fullName>
    </recommendedName>
</protein>
<dbReference type="STRING" id="1884261.A0A5C3R758"/>
<evidence type="ECO:0000256" key="7">
    <source>
        <dbReference type="ARBA" id="ARBA00023242"/>
    </source>
</evidence>
<feature type="compositionally biased region" description="Polar residues" evidence="8">
    <location>
        <begin position="549"/>
        <end position="561"/>
    </location>
</feature>
<evidence type="ECO:0000256" key="8">
    <source>
        <dbReference type="SAM" id="MobiDB-lite"/>
    </source>
</evidence>
<evidence type="ECO:0000256" key="5">
    <source>
        <dbReference type="ARBA" id="ARBA00022771"/>
    </source>
</evidence>
<keyword evidence="4" id="KW-0677">Repeat</keyword>
<dbReference type="Pfam" id="PF21803">
    <property type="entry name" value="Nab2-zf4"/>
    <property type="match status" value="1"/>
</dbReference>
<sequence length="597" mass="62851">MPFGLQIGTERASALQQSVQDELIKRGYSNEADPVMAEYITIMIINNKTAPQITVELQDLIGPDYEASFTEWLFTEAAKDTADSSATTQTSAPSTSTQPEPAAAEPAPSQSTEQSKRAPNAPSRGFNQAVTQANSSSSGHKRTASARSPSPNQPNKTRRTDLPTGPRAMHRDGNQQQGRSLLERMGRPGRNNNNAGPGQNAHSNDEVQRRINDIVSNNPPHNGMMPPGNMPPGMGMDMAMANPMMLQEMMMNQMAMMAHMANTMGMVNPNPQQFNVAGFPLQGMPGDMGGFQNGQGVGGHHGDGGRGRGRGGARGGNMRGRGRGGVPNGQSPVPHLEAPAPVVVAAPLPQQAPIAVPPVGAAPIPYALPERPQSPSLCKFGVKCSNAQCRWSHPSPVATGESGVVLSNDACENGKNCKDADCIKAHVSPAVLKPQTAAPAPAQFVPPAPVPVAPQPAATAIPCRFGTSCSRPTCTYTHPERTASNSHFAQQCRFAGNCTRAACPFQHPEGRVLPSTFHRGLSTTSPVVSVAKPEAGTMGGPSHHRSAVFNKNGSGSATLQSKLAQQIKEIEEKKKEVEKAEAAAGKKDETSSIPIAT</sequence>